<dbReference type="eggNOG" id="ENOG502SJBE">
    <property type="taxonomic scope" value="Eukaryota"/>
</dbReference>
<keyword evidence="3" id="KW-1185">Reference proteome</keyword>
<accession>K3X262</accession>
<feature type="compositionally biased region" description="Low complexity" evidence="1">
    <location>
        <begin position="76"/>
        <end position="85"/>
    </location>
</feature>
<dbReference type="HOGENOM" id="CLU_040745_0_0_1"/>
<feature type="compositionally biased region" description="Polar residues" evidence="1">
    <location>
        <begin position="217"/>
        <end position="229"/>
    </location>
</feature>
<dbReference type="VEuPathDB" id="FungiDB:PYU1_G011286"/>
<evidence type="ECO:0000256" key="1">
    <source>
        <dbReference type="SAM" id="MobiDB-lite"/>
    </source>
</evidence>
<feature type="compositionally biased region" description="Acidic residues" evidence="1">
    <location>
        <begin position="103"/>
        <end position="117"/>
    </location>
</feature>
<dbReference type="OMA" id="LMKMGAF"/>
<reference evidence="3" key="2">
    <citation type="submission" date="2010-04" db="EMBL/GenBank/DDBJ databases">
        <authorList>
            <person name="Buell R."/>
            <person name="Hamilton J."/>
            <person name="Hostetler J."/>
        </authorList>
    </citation>
    <scope>NUCLEOTIDE SEQUENCE [LARGE SCALE GENOMIC DNA]</scope>
    <source>
        <strain evidence="3">DAOM:BR144</strain>
    </source>
</reference>
<dbReference type="InterPro" id="IPR013964">
    <property type="entry name" value="DASH_Ask1"/>
</dbReference>
<dbReference type="Proteomes" id="UP000019132">
    <property type="component" value="Unassembled WGS sequence"/>
</dbReference>
<reference evidence="2" key="3">
    <citation type="submission" date="2015-02" db="UniProtKB">
        <authorList>
            <consortium name="EnsemblProtists"/>
        </authorList>
    </citation>
    <scope>IDENTIFICATION</scope>
    <source>
        <strain evidence="2">DAOM BR144</strain>
    </source>
</reference>
<feature type="region of interest" description="Disordered" evidence="1">
    <location>
        <begin position="67"/>
        <end position="117"/>
    </location>
</feature>
<dbReference type="GO" id="GO:0042729">
    <property type="term" value="C:DASH complex"/>
    <property type="evidence" value="ECO:0007669"/>
    <property type="project" value="InterPro"/>
</dbReference>
<evidence type="ECO:0000313" key="3">
    <source>
        <dbReference type="Proteomes" id="UP000019132"/>
    </source>
</evidence>
<sequence length="513" mass="56846">MAAKMEEDTQQRITYLLQEIDANICSAHRSATQICTTVRRHHQILKQIHEATQVWKPLFESFAYQPVVRRPPPTPAASTYARSTPGSRATTGKSRRNRGGDGSDYDELDDEYEDDEESIVVGEQLFKTTTLAQHLERSVNESFNVSIASDNLPQMTRTSYMPTPAYRQNGNAHDVSSSINTEERSNWSPAMSSPIRTGVLKSNQRQGGERRIMTPDSAISSVAHNSPISKNLMKMGAFEFTPPKGGKSNNKSRESQEQEESATPSTPEMPTFATLDAEVTLGAQSPARTPTADRRAGSPMGLSSASHRKRKRLQSPESKLSTAYPMTHYPVNPNKLSPGFSSPKWKSPGSFSSLRRKYSTGVPDYSTPTKFRSLESRASIEASVARATQDLMADEDPVTPPFDLASPLLRTQLKAMTPHTPLSNRLVGANLDIGTMSQESKLQDYDDSFNAGEPAPQFEIALFPVAFQSVDQLAEKLPDYGKEKIEILLDTLVSRRLLRPFVVEGTMFWQIPV</sequence>
<name>K3X262_GLOUD</name>
<dbReference type="EnsemblProtists" id="PYU1_T011311">
    <property type="protein sequence ID" value="PYU1_T011311"/>
    <property type="gene ID" value="PYU1_G011286"/>
</dbReference>
<feature type="compositionally biased region" description="Polar residues" evidence="1">
    <location>
        <begin position="167"/>
        <end position="206"/>
    </location>
</feature>
<organism evidence="2 3">
    <name type="scientific">Globisporangium ultimum (strain ATCC 200006 / CBS 805.95 / DAOM BR144)</name>
    <name type="common">Pythium ultimum</name>
    <dbReference type="NCBI Taxonomy" id="431595"/>
    <lineage>
        <taxon>Eukaryota</taxon>
        <taxon>Sar</taxon>
        <taxon>Stramenopiles</taxon>
        <taxon>Oomycota</taxon>
        <taxon>Peronosporomycetes</taxon>
        <taxon>Pythiales</taxon>
        <taxon>Pythiaceae</taxon>
        <taxon>Globisporangium</taxon>
    </lineage>
</organism>
<feature type="region of interest" description="Disordered" evidence="1">
    <location>
        <begin position="285"/>
        <end position="328"/>
    </location>
</feature>
<dbReference type="EMBL" id="GL376562">
    <property type="status" value="NOT_ANNOTATED_CDS"/>
    <property type="molecule type" value="Genomic_DNA"/>
</dbReference>
<dbReference type="AlphaFoldDB" id="K3X262"/>
<evidence type="ECO:0000313" key="2">
    <source>
        <dbReference type="EnsemblProtists" id="PYU1_T011311"/>
    </source>
</evidence>
<dbReference type="Pfam" id="PF08655">
    <property type="entry name" value="DASH_Ask1"/>
    <property type="match status" value="1"/>
</dbReference>
<protein>
    <submittedName>
        <fullName evidence="2">Uncharacterized protein</fullName>
    </submittedName>
</protein>
<reference evidence="3" key="1">
    <citation type="journal article" date="2010" name="Genome Biol.">
        <title>Genome sequence of the necrotrophic plant pathogen Pythium ultimum reveals original pathogenicity mechanisms and effector repertoire.</title>
        <authorList>
            <person name="Levesque C.A."/>
            <person name="Brouwer H."/>
            <person name="Cano L."/>
            <person name="Hamilton J.P."/>
            <person name="Holt C."/>
            <person name="Huitema E."/>
            <person name="Raffaele S."/>
            <person name="Robideau G.P."/>
            <person name="Thines M."/>
            <person name="Win J."/>
            <person name="Zerillo M.M."/>
            <person name="Beakes G.W."/>
            <person name="Boore J.L."/>
            <person name="Busam D."/>
            <person name="Dumas B."/>
            <person name="Ferriera S."/>
            <person name="Fuerstenberg S.I."/>
            <person name="Gachon C.M."/>
            <person name="Gaulin E."/>
            <person name="Govers F."/>
            <person name="Grenville-Briggs L."/>
            <person name="Horner N."/>
            <person name="Hostetler J."/>
            <person name="Jiang R.H."/>
            <person name="Johnson J."/>
            <person name="Krajaejun T."/>
            <person name="Lin H."/>
            <person name="Meijer H.J."/>
            <person name="Moore B."/>
            <person name="Morris P."/>
            <person name="Phuntmart V."/>
            <person name="Puiu D."/>
            <person name="Shetty J."/>
            <person name="Stajich J.E."/>
            <person name="Tripathy S."/>
            <person name="Wawra S."/>
            <person name="van West P."/>
            <person name="Whitty B.R."/>
            <person name="Coutinho P.M."/>
            <person name="Henrissat B."/>
            <person name="Martin F."/>
            <person name="Thomas P.D."/>
            <person name="Tyler B.M."/>
            <person name="De Vries R.P."/>
            <person name="Kamoun S."/>
            <person name="Yandell M."/>
            <person name="Tisserat N."/>
            <person name="Buell C.R."/>
        </authorList>
    </citation>
    <scope>NUCLEOTIDE SEQUENCE</scope>
    <source>
        <strain evidence="3">DAOM:BR144</strain>
    </source>
</reference>
<dbReference type="GO" id="GO:0008608">
    <property type="term" value="P:attachment of spindle microtubules to kinetochore"/>
    <property type="evidence" value="ECO:0007669"/>
    <property type="project" value="InterPro"/>
</dbReference>
<proteinExistence type="predicted"/>
<dbReference type="InParanoid" id="K3X262"/>
<dbReference type="GO" id="GO:0072686">
    <property type="term" value="C:mitotic spindle"/>
    <property type="evidence" value="ECO:0007669"/>
    <property type="project" value="InterPro"/>
</dbReference>
<feature type="region of interest" description="Disordered" evidence="1">
    <location>
        <begin position="167"/>
        <end position="270"/>
    </location>
</feature>